<proteinExistence type="predicted"/>
<gene>
    <name evidence="1" type="ORF">O6H91_12G043500</name>
</gene>
<dbReference type="EMBL" id="CM055103">
    <property type="protein sequence ID" value="KAJ7535717.1"/>
    <property type="molecule type" value="Genomic_DNA"/>
</dbReference>
<accession>A0ACC2C1A2</accession>
<keyword evidence="2" id="KW-1185">Reference proteome</keyword>
<evidence type="ECO:0000313" key="1">
    <source>
        <dbReference type="EMBL" id="KAJ7535717.1"/>
    </source>
</evidence>
<sequence length="618" mass="69411">MADDIGTRSTSIVFLELESGPCFVLASLSSRSDTQVITVDQTSGSLKYSFENQFDCFESEADALEAVQGASQWSVKRIVYAKAILGYAVFGNIGLLLVAIKTRASIATLPTGDCVYTVVESRWLRISLACSQFLTREEEKNLTELLDIPIDELYYFCETRDITRPFPSSASSLDPDSEFVWNMWLSAPFRKIGLPHHCVVLLQGIADSRKFTDAKGKLATMALTARRSRFHPGTRYLARGLNAAYSTGNEVECEQLVWLCGIPFGRALRYSTYVWRRGTVPIWWKAEIKSAISDADIHVSTTEPYKGAVHYYRRLVKRYGPKTPNAETSVQNSSIPIFCINLLQGVIGKPEWSLSWHFQQSVNLINACREIPEAKLCVLNFDWHTKIGLLGDTMTVTALWQLLKGPTSEIGIHIGEIQTLNTQPRRDADAVQNKDLMVRKIETRSHQNGVFRFSCGDSLDRTNSATFFAAIQALGEQCRRLGISLEASRVSENCEYWGLYDLTFEEFKRVTLPRPISLLADLFILAGDIHATLYTGSRAMHSEIIQCLGKNASAHKKSSAARNLVISLQRRFTNIVLDAVRQRQIEMLLGLRRTEHFPSIPMSILNNPPISRQSRNNS</sequence>
<evidence type="ECO:0000313" key="2">
    <source>
        <dbReference type="Proteomes" id="UP001162992"/>
    </source>
</evidence>
<name>A0ACC2C1A2_DIPCM</name>
<dbReference type="Proteomes" id="UP001162992">
    <property type="component" value="Chromosome 12"/>
</dbReference>
<organism evidence="1 2">
    <name type="scientific">Diphasiastrum complanatum</name>
    <name type="common">Issler's clubmoss</name>
    <name type="synonym">Lycopodium complanatum</name>
    <dbReference type="NCBI Taxonomy" id="34168"/>
    <lineage>
        <taxon>Eukaryota</taxon>
        <taxon>Viridiplantae</taxon>
        <taxon>Streptophyta</taxon>
        <taxon>Embryophyta</taxon>
        <taxon>Tracheophyta</taxon>
        <taxon>Lycopodiopsida</taxon>
        <taxon>Lycopodiales</taxon>
        <taxon>Lycopodiaceae</taxon>
        <taxon>Lycopodioideae</taxon>
        <taxon>Diphasiastrum</taxon>
    </lineage>
</organism>
<reference evidence="2" key="1">
    <citation type="journal article" date="2024" name="Proc. Natl. Acad. Sci. U.S.A.">
        <title>Extraordinary preservation of gene collinearity over three hundred million years revealed in homosporous lycophytes.</title>
        <authorList>
            <person name="Li C."/>
            <person name="Wickell D."/>
            <person name="Kuo L.Y."/>
            <person name="Chen X."/>
            <person name="Nie B."/>
            <person name="Liao X."/>
            <person name="Peng D."/>
            <person name="Ji J."/>
            <person name="Jenkins J."/>
            <person name="Williams M."/>
            <person name="Shu S."/>
            <person name="Plott C."/>
            <person name="Barry K."/>
            <person name="Rajasekar S."/>
            <person name="Grimwood J."/>
            <person name="Han X."/>
            <person name="Sun S."/>
            <person name="Hou Z."/>
            <person name="He W."/>
            <person name="Dai G."/>
            <person name="Sun C."/>
            <person name="Schmutz J."/>
            <person name="Leebens-Mack J.H."/>
            <person name="Li F.W."/>
            <person name="Wang L."/>
        </authorList>
    </citation>
    <scope>NUCLEOTIDE SEQUENCE [LARGE SCALE GENOMIC DNA]</scope>
    <source>
        <strain evidence="2">cv. PW_Plant_1</strain>
    </source>
</reference>
<comment type="caution">
    <text evidence="1">The sequence shown here is derived from an EMBL/GenBank/DDBJ whole genome shotgun (WGS) entry which is preliminary data.</text>
</comment>
<protein>
    <submittedName>
        <fullName evidence="1">Uncharacterized protein</fullName>
    </submittedName>
</protein>